<dbReference type="RefSeq" id="WP_331301869.1">
    <property type="nucleotide sequence ID" value="NZ_MLCA01000006.1"/>
</dbReference>
<protein>
    <submittedName>
        <fullName evidence="1">Uncharacterized protein</fullName>
    </submittedName>
</protein>
<reference evidence="1 2" key="1">
    <citation type="journal article" date="2012" name="Genet. Mol. Biol.">
        <title>Analysis of 16S rRNA and mxaF genes revealing insights into Methylobacterium niche-specific plant association.</title>
        <authorList>
            <person name="Dourado M.N."/>
            <person name="Andreote F.D."/>
            <person name="Dini-Andreote F."/>
            <person name="Conti R."/>
            <person name="Araujo J.M."/>
            <person name="Araujo W.L."/>
        </authorList>
    </citation>
    <scope>NUCLEOTIDE SEQUENCE [LARGE SCALE GENOMIC DNA]</scope>
    <source>
        <strain evidence="1 2">TC3-10</strain>
    </source>
</reference>
<keyword evidence="2" id="KW-1185">Reference proteome</keyword>
<name>A0ABU7TNN6_9HYPH</name>
<gene>
    <name evidence="1" type="ORF">MOTC310_11665</name>
</gene>
<sequence>MDLSKISDDELQRLYQSAPAPQATAGAAPKADLAGMSDADLLKLHRGFSDAPTAAEPGDASAAVGRGLIDGIPVVGPYLLAGANRAAAGIRALKNDTRFSDELANVERFGERTAAEHPIASGAGEIGGGVVGALPLMAAAPAAFGISGAALPVRMAASAVSGSGLGAADAAVRSGGDLGAIEQGAAIGGGLGAAGPAIGAGVGRVVRAIKGGNPGEHLLREATHGLTESELAAAQSLRDGAMNSPGGPVALSVDEALNAATGGKAVRASQLARVAANSGGEGSRIAGEFYAARPAQVDNAGRALFDRIGAEPASPTGLGFDVQTAARQGVMQTPEGTALSQARAATGPRITPEQAGRTIQGELRGVADGLEARRAAQADIDYRAARAAPETVGIERTTTVERPGDPIVTEQRYSRPQFADGAPAPLGPPPGRADGAIQEAGPVSLGRFIAQNGGLPLEGDVLATDLHKFGIPGLGNVARPGGKSIDSFWRERLIEEGYFRPDTDGGMARDISSELLRKLQNEQRGVPSYPLGSSRAMGSGPTAGQLGDEYAAALSQAETRLNGDLRAAGIDPASVHPDVRSRTLGALMRGETAEPLDAFERTVNAMREQPAPLVKTPTVTEEIPDVRFGQVDPRPALAAVAEQGRTAKGDVRGALTAAGRDLREPGGDLDMSVAGLLHARERLDFSIRAAQDIGDATKVRDLQATRAALDAQLKSVPEVATADANFAANSAPLEPFTGNNPLGRVVRRDDLTGRMATPAEQVPGIVGQPSAAREMLAQPAPNSRQALGRHFETQILDRATGANGDLSADTLRAAMREHADVLDALPEVRDRLSRLTMAREGMSRIEASPLGQIAQRPDVAAATRALFATNPGPGSHVEVASAMQALARNDAPAAQSLARTYLETVFNEATQQSKGVASQYGGAGFASAIRGNAQQRHNLEAVIRALPEGETRWGGLDRLLTTLEATGYRPTKGSDTAFNHAIQKEFQSGKTHVGQAVSDAVTGMVAGAAAGGFKGGIAGLAVGAKHGIGDAMMRARMLNSGEAVARLMFDPKALPDLRALAKSAPGSKNAELFTHRLLTLANGGSGQLRQSAAAR</sequence>
<proteinExistence type="predicted"/>
<accession>A0ABU7TNN6</accession>
<organism evidence="1 2">
    <name type="scientific">Methylobacterium oryzae</name>
    <dbReference type="NCBI Taxonomy" id="334852"/>
    <lineage>
        <taxon>Bacteria</taxon>
        <taxon>Pseudomonadati</taxon>
        <taxon>Pseudomonadota</taxon>
        <taxon>Alphaproteobacteria</taxon>
        <taxon>Hyphomicrobiales</taxon>
        <taxon>Methylobacteriaceae</taxon>
        <taxon>Methylobacterium</taxon>
    </lineage>
</organism>
<dbReference type="EMBL" id="MLCA01000006">
    <property type="protein sequence ID" value="MEE7491081.1"/>
    <property type="molecule type" value="Genomic_DNA"/>
</dbReference>
<comment type="caution">
    <text evidence="1">The sequence shown here is derived from an EMBL/GenBank/DDBJ whole genome shotgun (WGS) entry which is preliminary data.</text>
</comment>
<evidence type="ECO:0000313" key="2">
    <source>
        <dbReference type="Proteomes" id="UP001355206"/>
    </source>
</evidence>
<dbReference type="Proteomes" id="UP001355206">
    <property type="component" value="Unassembled WGS sequence"/>
</dbReference>
<evidence type="ECO:0000313" key="1">
    <source>
        <dbReference type="EMBL" id="MEE7491081.1"/>
    </source>
</evidence>